<evidence type="ECO:0000313" key="8">
    <source>
        <dbReference type="EMBL" id="KAJ5471786.1"/>
    </source>
</evidence>
<keyword evidence="5" id="KW-0539">Nucleus</keyword>
<keyword evidence="2" id="KW-0805">Transcription regulation</keyword>
<gene>
    <name evidence="8" type="ORF">N7530_009143</name>
</gene>
<dbReference type="InterPro" id="IPR002100">
    <property type="entry name" value="TF_MADSbox"/>
</dbReference>
<name>A0A9X0BLH9_9EURO</name>
<sequence>MAATPRIRPSPSVSNRKAKRQKQCRRKSSLMKKASEYSKMCDADVCLGIRLVKLAKYLFFWRMLQDFGPFLALNYKKVKRQKQCHRKSTLMIKVCEYSKMCDTDVCLGILLCDTGEVYILSADALGFWAFLGSQLNSYYPTPKLVTDRDLEVV</sequence>
<dbReference type="GO" id="GO:0003677">
    <property type="term" value="F:DNA binding"/>
    <property type="evidence" value="ECO:0007669"/>
    <property type="project" value="UniProtKB-KW"/>
</dbReference>
<evidence type="ECO:0000313" key="9">
    <source>
        <dbReference type="Proteomes" id="UP001147760"/>
    </source>
</evidence>
<dbReference type="SUPFAM" id="SSF55455">
    <property type="entry name" value="SRF-like"/>
    <property type="match status" value="1"/>
</dbReference>
<dbReference type="Pfam" id="PF00319">
    <property type="entry name" value="SRF-TF"/>
    <property type="match status" value="1"/>
</dbReference>
<keyword evidence="3" id="KW-0238">DNA-binding</keyword>
<evidence type="ECO:0000256" key="4">
    <source>
        <dbReference type="ARBA" id="ARBA00023163"/>
    </source>
</evidence>
<dbReference type="GO" id="GO:0046983">
    <property type="term" value="F:protein dimerization activity"/>
    <property type="evidence" value="ECO:0007669"/>
    <property type="project" value="InterPro"/>
</dbReference>
<evidence type="ECO:0000256" key="6">
    <source>
        <dbReference type="SAM" id="MobiDB-lite"/>
    </source>
</evidence>
<reference evidence="8" key="1">
    <citation type="submission" date="2022-12" db="EMBL/GenBank/DDBJ databases">
        <authorList>
            <person name="Petersen C."/>
        </authorList>
    </citation>
    <scope>NUCLEOTIDE SEQUENCE</scope>
    <source>
        <strain evidence="8">IBT 17660</strain>
    </source>
</reference>
<dbReference type="OrthoDB" id="1898716at2759"/>
<feature type="domain" description="MADS-box" evidence="7">
    <location>
        <begin position="13"/>
        <end position="49"/>
    </location>
</feature>
<keyword evidence="4" id="KW-0804">Transcription</keyword>
<protein>
    <recommendedName>
        <fullName evidence="7">MADS-box domain-containing protein</fullName>
    </recommendedName>
</protein>
<dbReference type="GO" id="GO:0005634">
    <property type="term" value="C:nucleus"/>
    <property type="evidence" value="ECO:0007669"/>
    <property type="project" value="UniProtKB-SubCell"/>
</dbReference>
<reference evidence="8" key="2">
    <citation type="journal article" date="2023" name="IMA Fungus">
        <title>Comparative genomic study of the Penicillium genus elucidates a diverse pangenome and 15 lateral gene transfer events.</title>
        <authorList>
            <person name="Petersen C."/>
            <person name="Sorensen T."/>
            <person name="Nielsen M.R."/>
            <person name="Sondergaard T.E."/>
            <person name="Sorensen J.L."/>
            <person name="Fitzpatrick D.A."/>
            <person name="Frisvad J.C."/>
            <person name="Nielsen K.L."/>
        </authorList>
    </citation>
    <scope>NUCLEOTIDE SEQUENCE</scope>
    <source>
        <strain evidence="8">IBT 17660</strain>
    </source>
</reference>
<keyword evidence="9" id="KW-1185">Reference proteome</keyword>
<dbReference type="PROSITE" id="PS50066">
    <property type="entry name" value="MADS_BOX_2"/>
    <property type="match status" value="1"/>
</dbReference>
<accession>A0A9X0BLH9</accession>
<dbReference type="Gene3D" id="3.40.1810.10">
    <property type="entry name" value="Transcription factor, MADS-box"/>
    <property type="match status" value="1"/>
</dbReference>
<dbReference type="GO" id="GO:0045944">
    <property type="term" value="P:positive regulation of transcription by RNA polymerase II"/>
    <property type="evidence" value="ECO:0007669"/>
    <property type="project" value="UniProtKB-ARBA"/>
</dbReference>
<evidence type="ECO:0000256" key="3">
    <source>
        <dbReference type="ARBA" id="ARBA00023125"/>
    </source>
</evidence>
<feature type="region of interest" description="Disordered" evidence="6">
    <location>
        <begin position="1"/>
        <end position="20"/>
    </location>
</feature>
<dbReference type="Proteomes" id="UP001147760">
    <property type="component" value="Unassembled WGS sequence"/>
</dbReference>
<comment type="subcellular location">
    <subcellularLocation>
        <location evidence="1">Nucleus</location>
    </subcellularLocation>
</comment>
<evidence type="ECO:0000256" key="5">
    <source>
        <dbReference type="ARBA" id="ARBA00023242"/>
    </source>
</evidence>
<proteinExistence type="predicted"/>
<evidence type="ECO:0000256" key="2">
    <source>
        <dbReference type="ARBA" id="ARBA00023015"/>
    </source>
</evidence>
<evidence type="ECO:0000259" key="7">
    <source>
        <dbReference type="PROSITE" id="PS50066"/>
    </source>
</evidence>
<evidence type="ECO:0000256" key="1">
    <source>
        <dbReference type="ARBA" id="ARBA00004123"/>
    </source>
</evidence>
<dbReference type="EMBL" id="JAPWDO010000005">
    <property type="protein sequence ID" value="KAJ5471786.1"/>
    <property type="molecule type" value="Genomic_DNA"/>
</dbReference>
<comment type="caution">
    <text evidence="8">The sequence shown here is derived from an EMBL/GenBank/DDBJ whole genome shotgun (WGS) entry which is preliminary data.</text>
</comment>
<organism evidence="8 9">
    <name type="scientific">Penicillium desertorum</name>
    <dbReference type="NCBI Taxonomy" id="1303715"/>
    <lineage>
        <taxon>Eukaryota</taxon>
        <taxon>Fungi</taxon>
        <taxon>Dikarya</taxon>
        <taxon>Ascomycota</taxon>
        <taxon>Pezizomycotina</taxon>
        <taxon>Eurotiomycetes</taxon>
        <taxon>Eurotiomycetidae</taxon>
        <taxon>Eurotiales</taxon>
        <taxon>Aspergillaceae</taxon>
        <taxon>Penicillium</taxon>
    </lineage>
</organism>
<dbReference type="InterPro" id="IPR036879">
    <property type="entry name" value="TF_MADSbox_sf"/>
</dbReference>
<dbReference type="AlphaFoldDB" id="A0A9X0BLH9"/>